<dbReference type="InterPro" id="IPR000868">
    <property type="entry name" value="Isochorismatase-like_dom"/>
</dbReference>
<keyword evidence="4 10" id="KW-0378">Hydrolase</keyword>
<dbReference type="GO" id="GO:0008936">
    <property type="term" value="F:nicotinamidase activity"/>
    <property type="evidence" value="ECO:0007669"/>
    <property type="project" value="UniProtKB-EC"/>
</dbReference>
<evidence type="ECO:0000256" key="8">
    <source>
        <dbReference type="ARBA" id="ARBA00072277"/>
    </source>
</evidence>
<evidence type="ECO:0000256" key="2">
    <source>
        <dbReference type="ARBA" id="ARBA00022642"/>
    </source>
</evidence>
<comment type="pathway">
    <text evidence="5">Cofactor biosynthesis; nicotinate biosynthesis; nicotinate from nicotinamide: step 1/1.</text>
</comment>
<keyword evidence="2" id="KW-0662">Pyridine nucleotide biosynthesis</keyword>
<dbReference type="Pfam" id="PF00857">
    <property type="entry name" value="Isochorismatase"/>
    <property type="match status" value="1"/>
</dbReference>
<organism evidence="10 11">
    <name type="scientific">Gracilinema caldarium (strain ATCC 51460 / DSM 7334 / H1)</name>
    <name type="common">Treponema caldarium</name>
    <dbReference type="NCBI Taxonomy" id="744872"/>
    <lineage>
        <taxon>Bacteria</taxon>
        <taxon>Pseudomonadati</taxon>
        <taxon>Spirochaetota</taxon>
        <taxon>Spirochaetia</taxon>
        <taxon>Spirochaetales</taxon>
        <taxon>Breznakiellaceae</taxon>
        <taxon>Gracilinema</taxon>
    </lineage>
</organism>
<name>F8F406_GRAC1</name>
<dbReference type="AlphaFoldDB" id="F8F406"/>
<protein>
    <recommendedName>
        <fullName evidence="8">Nicotinamidase</fullName>
        <ecNumber evidence="6">3.5.1.19</ecNumber>
    </recommendedName>
    <alternativeName>
        <fullName evidence="7">Nicotinamide deamidase</fullName>
    </alternativeName>
</protein>
<dbReference type="SUPFAM" id="SSF52499">
    <property type="entry name" value="Isochorismatase-like hydrolases"/>
    <property type="match status" value="1"/>
</dbReference>
<dbReference type="GO" id="GO:0046872">
    <property type="term" value="F:metal ion binding"/>
    <property type="evidence" value="ECO:0007669"/>
    <property type="project" value="UniProtKB-KW"/>
</dbReference>
<keyword evidence="3" id="KW-0479">Metal-binding</keyword>
<reference evidence="11" key="1">
    <citation type="journal article" date="2013" name="Stand. Genomic Sci.">
        <title>Genome sequence of the thermophilic fresh-water bacterium Spirochaeta caldaria type strain (H1(T)), reclassification of Spirochaeta caldaria, Spirochaeta stenostrepta, and Spirochaeta zuelzerae in the genus Treponema as Treponema caldaria comb. nov., Treponema stenostrepta comb. nov., and Treponema zuelzerae comb. nov., and emendation of the genus Treponema.</title>
        <authorList>
            <person name="Abt B."/>
            <person name="Goker M."/>
            <person name="Scheuner C."/>
            <person name="Han C."/>
            <person name="Lu M."/>
            <person name="Misra M."/>
            <person name="Lapidus A."/>
            <person name="Nolan M."/>
            <person name="Lucas S."/>
            <person name="Hammon N."/>
            <person name="Deshpande S."/>
            <person name="Cheng J.F."/>
            <person name="Tapia R."/>
            <person name="Goodwin L.A."/>
            <person name="Pitluck S."/>
            <person name="Liolios K."/>
            <person name="Pagani I."/>
            <person name="Ivanova N."/>
            <person name="Mavromatis K."/>
            <person name="Mikhailova N."/>
            <person name="Huntemann M."/>
            <person name="Pati A."/>
            <person name="Chen A."/>
            <person name="Palaniappan K."/>
            <person name="Land M."/>
            <person name="Hauser L."/>
            <person name="Jeffries C.D."/>
            <person name="Rohde M."/>
            <person name="Spring S."/>
            <person name="Gronow S."/>
            <person name="Detter J.C."/>
            <person name="Bristow J."/>
            <person name="Eisen J.A."/>
            <person name="Markowitz V."/>
            <person name="Hugenholtz P."/>
            <person name="Kyrpides N.C."/>
            <person name="Woyke T."/>
            <person name="Klenk H.P."/>
        </authorList>
    </citation>
    <scope>NUCLEOTIDE SEQUENCE</scope>
    <source>
        <strain evidence="11">ATCC 51460 / DSM 7334 / H1</strain>
    </source>
</reference>
<accession>F8F406</accession>
<evidence type="ECO:0000256" key="4">
    <source>
        <dbReference type="ARBA" id="ARBA00022801"/>
    </source>
</evidence>
<feature type="domain" description="Isochorismatase-like" evidence="9">
    <location>
        <begin position="8"/>
        <end position="213"/>
    </location>
</feature>
<dbReference type="EC" id="3.5.1.19" evidence="6"/>
<dbReference type="RefSeq" id="WP_013969316.1">
    <property type="nucleotide sequence ID" value="NC_015732.1"/>
</dbReference>
<proteinExistence type="inferred from homology"/>
<evidence type="ECO:0000259" key="9">
    <source>
        <dbReference type="Pfam" id="PF00857"/>
    </source>
</evidence>
<dbReference type="NCBIfam" id="NF008623">
    <property type="entry name" value="PRK11609.1"/>
    <property type="match status" value="1"/>
</dbReference>
<dbReference type="InterPro" id="IPR036380">
    <property type="entry name" value="Isochorismatase-like_sf"/>
</dbReference>
<dbReference type="CDD" id="cd01011">
    <property type="entry name" value="nicotinamidase"/>
    <property type="match status" value="1"/>
</dbReference>
<dbReference type="EMBL" id="CP002868">
    <property type="protein sequence ID" value="AEJ20025.1"/>
    <property type="molecule type" value="Genomic_DNA"/>
</dbReference>
<dbReference type="Gene3D" id="3.40.50.850">
    <property type="entry name" value="Isochorismatase-like"/>
    <property type="match status" value="1"/>
</dbReference>
<evidence type="ECO:0000313" key="11">
    <source>
        <dbReference type="Proteomes" id="UP000000503"/>
    </source>
</evidence>
<evidence type="ECO:0000256" key="5">
    <source>
        <dbReference type="ARBA" id="ARBA00037900"/>
    </source>
</evidence>
<evidence type="ECO:0000256" key="7">
    <source>
        <dbReference type="ARBA" id="ARBA00043224"/>
    </source>
</evidence>
<dbReference type="OrthoDB" id="9796485at2"/>
<evidence type="ECO:0000256" key="3">
    <source>
        <dbReference type="ARBA" id="ARBA00022723"/>
    </source>
</evidence>
<dbReference type="PANTHER" id="PTHR11080">
    <property type="entry name" value="PYRAZINAMIDASE/NICOTINAMIDASE"/>
    <property type="match status" value="1"/>
</dbReference>
<dbReference type="HOGENOM" id="CLU_068979_13_1_12"/>
<evidence type="ECO:0000256" key="1">
    <source>
        <dbReference type="ARBA" id="ARBA00006336"/>
    </source>
</evidence>
<keyword evidence="11" id="KW-1185">Reference proteome</keyword>
<dbReference type="FunFam" id="3.40.50.850:FF:000006">
    <property type="entry name" value="Bifunctional pyrazinamidase/nicotinamidase"/>
    <property type="match status" value="1"/>
</dbReference>
<dbReference type="KEGG" id="scd:Spica_1892"/>
<dbReference type="PANTHER" id="PTHR11080:SF2">
    <property type="entry name" value="LD05707P"/>
    <property type="match status" value="1"/>
</dbReference>
<evidence type="ECO:0000313" key="10">
    <source>
        <dbReference type="EMBL" id="AEJ20025.1"/>
    </source>
</evidence>
<dbReference type="eggNOG" id="COG1335">
    <property type="taxonomic scope" value="Bacteria"/>
</dbReference>
<sequence length="217" mass="23776">MAIDFAHAALLIIDVQNDFCPSYRTKDGTLSQPGALAVPGGNEIIPIINHLASKFDKHHAPIVATQDWHPQGHCSFASSPATAGGEQGMWPDHCVQGSWGAELHSELNQNPIRLMIRKGFRSYLDSYSAFFENDHITPTGLEGYLKNLEITSLYLTGLATDYCVKYSALDARRIGFTVSVISEAVRGVDYPADSIQQAMKEMKNAGVAFITLNELSF</sequence>
<dbReference type="Proteomes" id="UP000000503">
    <property type="component" value="Chromosome"/>
</dbReference>
<dbReference type="GO" id="GO:0019363">
    <property type="term" value="P:pyridine nucleotide biosynthetic process"/>
    <property type="evidence" value="ECO:0007669"/>
    <property type="project" value="UniProtKB-KW"/>
</dbReference>
<comment type="similarity">
    <text evidence="1">Belongs to the isochorismatase family.</text>
</comment>
<dbReference type="STRING" id="744872.Spica_1892"/>
<evidence type="ECO:0000256" key="6">
    <source>
        <dbReference type="ARBA" id="ARBA00039017"/>
    </source>
</evidence>
<gene>
    <name evidence="10" type="ordered locus">Spica_1892</name>
</gene>
<dbReference type="InterPro" id="IPR052347">
    <property type="entry name" value="Isochorismatase_Nicotinamidase"/>
</dbReference>